<accession>D2VD49</accession>
<dbReference type="KEGG" id="ngr:NAEGRDRAFT_79521"/>
<dbReference type="InterPro" id="IPR001012">
    <property type="entry name" value="UBX_dom"/>
</dbReference>
<organism evidence="4">
    <name type="scientific">Naegleria gruberi</name>
    <name type="common">Amoeba</name>
    <dbReference type="NCBI Taxonomy" id="5762"/>
    <lineage>
        <taxon>Eukaryota</taxon>
        <taxon>Discoba</taxon>
        <taxon>Heterolobosea</taxon>
        <taxon>Tetramitia</taxon>
        <taxon>Eutetramitia</taxon>
        <taxon>Vahlkampfiidae</taxon>
        <taxon>Naegleria</taxon>
    </lineage>
</organism>
<dbReference type="SUPFAM" id="SSF46934">
    <property type="entry name" value="UBA-like"/>
    <property type="match status" value="1"/>
</dbReference>
<reference evidence="3 4" key="1">
    <citation type="journal article" date="2010" name="Cell">
        <title>The genome of Naegleria gruberi illuminates early eukaryotic versatility.</title>
        <authorList>
            <person name="Fritz-Laylin L.K."/>
            <person name="Prochnik S.E."/>
            <person name="Ginger M.L."/>
            <person name="Dacks J.B."/>
            <person name="Carpenter M.L."/>
            <person name="Field M.C."/>
            <person name="Kuo A."/>
            <person name="Paredez A."/>
            <person name="Chapman J."/>
            <person name="Pham J."/>
            <person name="Shu S."/>
            <person name="Neupane R."/>
            <person name="Cipriano M."/>
            <person name="Mancuso J."/>
            <person name="Tu H."/>
            <person name="Salamov A."/>
            <person name="Lindquist E."/>
            <person name="Shapiro H."/>
            <person name="Lucas S."/>
            <person name="Grigoriev I.V."/>
            <person name="Cande W.Z."/>
            <person name="Fulton C."/>
            <person name="Rokhsar D.S."/>
            <person name="Dawson S.C."/>
        </authorList>
    </citation>
    <scope>NUCLEOTIDE SEQUENCE [LARGE SCALE GENOMIC DNA]</scope>
    <source>
        <strain evidence="3 4">NEG-M</strain>
    </source>
</reference>
<dbReference type="PROSITE" id="PS50033">
    <property type="entry name" value="UBX"/>
    <property type="match status" value="1"/>
</dbReference>
<dbReference type="GO" id="GO:0005634">
    <property type="term" value="C:nucleus"/>
    <property type="evidence" value="ECO:0007669"/>
    <property type="project" value="TreeGrafter"/>
</dbReference>
<dbReference type="EMBL" id="GG738864">
    <property type="protein sequence ID" value="EFC45172.1"/>
    <property type="molecule type" value="Genomic_DNA"/>
</dbReference>
<dbReference type="eggNOG" id="KOG1364">
    <property type="taxonomic scope" value="Eukaryota"/>
</dbReference>
<dbReference type="InterPro" id="IPR036249">
    <property type="entry name" value="Thioredoxin-like_sf"/>
</dbReference>
<dbReference type="InterPro" id="IPR006577">
    <property type="entry name" value="UAS"/>
</dbReference>
<feature type="region of interest" description="Disordered" evidence="1">
    <location>
        <begin position="337"/>
        <end position="360"/>
    </location>
</feature>
<evidence type="ECO:0000256" key="1">
    <source>
        <dbReference type="SAM" id="MobiDB-lite"/>
    </source>
</evidence>
<dbReference type="PANTHER" id="PTHR23322:SF6">
    <property type="entry name" value="UBX DOMAIN-CONTAINING PROTEIN 7"/>
    <property type="match status" value="1"/>
</dbReference>
<proteinExistence type="predicted"/>
<dbReference type="SUPFAM" id="SSF54236">
    <property type="entry name" value="Ubiquitin-like"/>
    <property type="match status" value="1"/>
</dbReference>
<dbReference type="AlphaFoldDB" id="D2VD49"/>
<dbReference type="Pfam" id="PF00789">
    <property type="entry name" value="UBX"/>
    <property type="match status" value="1"/>
</dbReference>
<dbReference type="Gene3D" id="1.10.8.10">
    <property type="entry name" value="DNA helicase RuvA subunit, C-terminal domain"/>
    <property type="match status" value="1"/>
</dbReference>
<dbReference type="InParanoid" id="D2VD49"/>
<dbReference type="SMART" id="SM00594">
    <property type="entry name" value="UAS"/>
    <property type="match status" value="1"/>
</dbReference>
<dbReference type="CDD" id="cd01767">
    <property type="entry name" value="UBX"/>
    <property type="match status" value="1"/>
</dbReference>
<dbReference type="PANTHER" id="PTHR23322">
    <property type="entry name" value="FAS-ASSOCIATED PROTEIN"/>
    <property type="match status" value="1"/>
</dbReference>
<name>D2VD49_NAEGR</name>
<dbReference type="GO" id="GO:0043161">
    <property type="term" value="P:proteasome-mediated ubiquitin-dependent protein catabolic process"/>
    <property type="evidence" value="ECO:0007669"/>
    <property type="project" value="TreeGrafter"/>
</dbReference>
<dbReference type="CDD" id="cd02958">
    <property type="entry name" value="UAS"/>
    <property type="match status" value="1"/>
</dbReference>
<dbReference type="GO" id="GO:0043130">
    <property type="term" value="F:ubiquitin binding"/>
    <property type="evidence" value="ECO:0007669"/>
    <property type="project" value="TreeGrafter"/>
</dbReference>
<dbReference type="OMA" id="IFMNTYK"/>
<dbReference type="InterPro" id="IPR050730">
    <property type="entry name" value="UBX_domain-protein"/>
</dbReference>
<dbReference type="InterPro" id="IPR003903">
    <property type="entry name" value="UIM_dom"/>
</dbReference>
<feature type="compositionally biased region" description="Polar residues" evidence="1">
    <location>
        <begin position="337"/>
        <end position="347"/>
    </location>
</feature>
<dbReference type="PROSITE" id="PS50330">
    <property type="entry name" value="UIM"/>
    <property type="match status" value="1"/>
</dbReference>
<dbReference type="Pfam" id="PF13899">
    <property type="entry name" value="Thioredoxin_7"/>
    <property type="match status" value="1"/>
</dbReference>
<dbReference type="VEuPathDB" id="AmoebaDB:NAEGRDRAFT_79521"/>
<protein>
    <submittedName>
        <fullName evidence="3">UBX domain-containing protein</fullName>
    </submittedName>
</protein>
<evidence type="ECO:0000313" key="4">
    <source>
        <dbReference type="Proteomes" id="UP000006671"/>
    </source>
</evidence>
<dbReference type="Gene3D" id="3.40.30.10">
    <property type="entry name" value="Glutaredoxin"/>
    <property type="match status" value="1"/>
</dbReference>
<feature type="compositionally biased region" description="Low complexity" evidence="1">
    <location>
        <begin position="44"/>
        <end position="61"/>
    </location>
</feature>
<evidence type="ECO:0000259" key="2">
    <source>
        <dbReference type="PROSITE" id="PS50033"/>
    </source>
</evidence>
<dbReference type="CDD" id="cd14348">
    <property type="entry name" value="UBA_p47"/>
    <property type="match status" value="1"/>
</dbReference>
<dbReference type="GeneID" id="8849044"/>
<feature type="domain" description="UBX" evidence="2">
    <location>
        <begin position="370"/>
        <end position="448"/>
    </location>
</feature>
<dbReference type="Gene3D" id="3.10.20.90">
    <property type="entry name" value="Phosphatidylinositol 3-kinase Catalytic Subunit, Chain A, domain 1"/>
    <property type="match status" value="1"/>
</dbReference>
<feature type="region of interest" description="Disordered" evidence="1">
    <location>
        <begin position="43"/>
        <end position="69"/>
    </location>
</feature>
<dbReference type="OrthoDB" id="270602at2759"/>
<sequence length="450" mass="50341">MADDLLMSFMSITDENNVETAQHYLEAAGFDLETAVELFFSNQPASKSNSSATTTTSNKPTIPSDYEDIRSPIPQQASRLYDSFQGNDYSYDNSQSYSVPSFVTSNQYNNRANQQFQSSRLTKHGDEFSEMFKKPDIVFKGSFDAAKQEAETSGRWLIVEIQKDDIFDCHRMNRDTWNHEVVKTIVDTFFVLWQADDGTNQAELFKTRYRIRSYPFVCIIDPRTGENMKTWEGKYIDASTMVDSLQNFADSHSLMDHLPSPSPNTLHTPNPFDNIPVQHLPSTTATTTTSHHTDMSTGDETEEEMIRAAIEASLQESNAMQDDDVQILDSFPIAQPTTATNTISTPVVQEPPKPQETPDKQVNVSDFVVEQGDTTRIQVKLPDGKKEVIKILKSAPLAAVYAVCRQKLGDSVPSFTITYFDKTQKTLENTLEKTLGGEGILGAALSVVPE</sequence>
<dbReference type="Proteomes" id="UP000006671">
    <property type="component" value="Unassembled WGS sequence"/>
</dbReference>
<dbReference type="InterPro" id="IPR029071">
    <property type="entry name" value="Ubiquitin-like_domsf"/>
</dbReference>
<dbReference type="SUPFAM" id="SSF52833">
    <property type="entry name" value="Thioredoxin-like"/>
    <property type="match status" value="1"/>
</dbReference>
<dbReference type="STRING" id="5762.D2VD49"/>
<keyword evidence="4" id="KW-1185">Reference proteome</keyword>
<gene>
    <name evidence="3" type="ORF">NAEGRDRAFT_79521</name>
</gene>
<dbReference type="FunCoup" id="D2VD49">
    <property type="interactions" value="656"/>
</dbReference>
<dbReference type="Pfam" id="PF14555">
    <property type="entry name" value="UBA_4"/>
    <property type="match status" value="1"/>
</dbReference>
<dbReference type="InterPro" id="IPR009060">
    <property type="entry name" value="UBA-like_sf"/>
</dbReference>
<dbReference type="RefSeq" id="XP_002677916.1">
    <property type="nucleotide sequence ID" value="XM_002677870.1"/>
</dbReference>
<evidence type="ECO:0000313" key="3">
    <source>
        <dbReference type="EMBL" id="EFC45172.1"/>
    </source>
</evidence>